<proteinExistence type="predicted"/>
<dbReference type="RefSeq" id="WP_069381163.1">
    <property type="nucleotide sequence ID" value="NZ_CP017141.1"/>
</dbReference>
<dbReference type="KEGG" id="psty:BFS30_21465"/>
<dbReference type="AlphaFoldDB" id="A0A1D7QLF6"/>
<dbReference type="OrthoDB" id="1097927at2"/>
<reference evidence="2 3" key="1">
    <citation type="submission" date="2016-08" db="EMBL/GenBank/DDBJ databases">
        <authorList>
            <person name="Seilhamer J.J."/>
        </authorList>
    </citation>
    <scope>NUCLEOTIDE SEQUENCE [LARGE SCALE GENOMIC DNA]</scope>
    <source>
        <strain evidence="2 3">DX4</strain>
    </source>
</reference>
<evidence type="ECO:0000256" key="1">
    <source>
        <dbReference type="SAM" id="Coils"/>
    </source>
</evidence>
<gene>
    <name evidence="2" type="ORF">BFS30_21465</name>
</gene>
<protein>
    <submittedName>
        <fullName evidence="2">Uncharacterized protein</fullName>
    </submittedName>
</protein>
<feature type="coiled-coil region" evidence="1">
    <location>
        <begin position="85"/>
        <end position="112"/>
    </location>
</feature>
<accession>A0A1D7QLF6</accession>
<evidence type="ECO:0000313" key="3">
    <source>
        <dbReference type="Proteomes" id="UP000094313"/>
    </source>
</evidence>
<dbReference type="Proteomes" id="UP000094313">
    <property type="component" value="Chromosome"/>
</dbReference>
<dbReference type="EMBL" id="CP017141">
    <property type="protein sequence ID" value="AOM79501.1"/>
    <property type="molecule type" value="Genomic_DNA"/>
</dbReference>
<keyword evidence="1" id="KW-0175">Coiled coil</keyword>
<name>A0A1D7QLF6_9SPHI</name>
<keyword evidence="3" id="KW-1185">Reference proteome</keyword>
<evidence type="ECO:0000313" key="2">
    <source>
        <dbReference type="EMBL" id="AOM79501.1"/>
    </source>
</evidence>
<sequence>MFDFLRKRGSEEMPSNPLKIAESVEGLRSIDIPENVFIENEKDFSVKNEETLVKRAENNIELLFDFLDRNHETKGYDDALMNPDVKHMEQNVDALKNELERTIRRVKTFYEDFNKEIDFHIESRGRSGMVDVVDELKMKKSIAESHVQKVLEIETEHKNSTGDSQGMTLSYIRGFMNGLSAITHHSILRRF</sequence>
<organism evidence="2 3">
    <name type="scientific">Pedobacter steynii</name>
    <dbReference type="NCBI Taxonomy" id="430522"/>
    <lineage>
        <taxon>Bacteria</taxon>
        <taxon>Pseudomonadati</taxon>
        <taxon>Bacteroidota</taxon>
        <taxon>Sphingobacteriia</taxon>
        <taxon>Sphingobacteriales</taxon>
        <taxon>Sphingobacteriaceae</taxon>
        <taxon>Pedobacter</taxon>
    </lineage>
</organism>